<dbReference type="RefSeq" id="WP_238898798.1">
    <property type="nucleotide sequence ID" value="NZ_JAKOGG010000507.1"/>
</dbReference>
<sequence length="84" mass="8940">GVIGKVNNISLLKRGGEAHSLSYTGWITDDFNISALVGQIKTEYETTPSNITCPRIVDIRDVKTPPILGCGSASSYGANNDDNV</sequence>
<comment type="caution">
    <text evidence="1">The sequence shown here is derived from an EMBL/GenBank/DDBJ whole genome shotgun (WGS) entry which is preliminary data.</text>
</comment>
<gene>
    <name evidence="1" type="ORF">L9G74_21365</name>
</gene>
<evidence type="ECO:0000313" key="2">
    <source>
        <dbReference type="Proteomes" id="UP001201549"/>
    </source>
</evidence>
<dbReference type="EMBL" id="JAKOGG010000507">
    <property type="protein sequence ID" value="MCS4558972.1"/>
    <property type="molecule type" value="Genomic_DNA"/>
</dbReference>
<dbReference type="Proteomes" id="UP001201549">
    <property type="component" value="Unassembled WGS sequence"/>
</dbReference>
<proteinExistence type="predicted"/>
<reference evidence="1 2" key="1">
    <citation type="submission" date="2022-02" db="EMBL/GenBank/DDBJ databases">
        <authorList>
            <person name="Zhuang L."/>
        </authorList>
    </citation>
    <scope>NUCLEOTIDE SEQUENCE [LARGE SCALE GENOMIC DNA]</scope>
    <source>
        <strain evidence="1 2">C32</strain>
    </source>
</reference>
<keyword evidence="2" id="KW-1185">Reference proteome</keyword>
<feature type="non-terminal residue" evidence="1">
    <location>
        <position position="84"/>
    </location>
</feature>
<reference evidence="2" key="2">
    <citation type="submission" date="2023-07" db="EMBL/GenBank/DDBJ databases">
        <title>Shewanella mangrovi sp. nov., an acetaldehyde- degrading bacterium isolated from mangrove sediment.</title>
        <authorList>
            <person name="Liu Y."/>
        </authorList>
    </citation>
    <scope>NUCLEOTIDE SEQUENCE [LARGE SCALE GENOMIC DNA]</scope>
    <source>
        <strain evidence="2">C32</strain>
    </source>
</reference>
<accession>A0ABT2FRK1</accession>
<evidence type="ECO:0000313" key="1">
    <source>
        <dbReference type="EMBL" id="MCS4558972.1"/>
    </source>
</evidence>
<organism evidence="1 2">
    <name type="scientific">Shewanella electrica</name>
    <dbReference type="NCBI Taxonomy" id="515560"/>
    <lineage>
        <taxon>Bacteria</taxon>
        <taxon>Pseudomonadati</taxon>
        <taxon>Pseudomonadota</taxon>
        <taxon>Gammaproteobacteria</taxon>
        <taxon>Alteromonadales</taxon>
        <taxon>Shewanellaceae</taxon>
        <taxon>Shewanella</taxon>
    </lineage>
</organism>
<protein>
    <submittedName>
        <fullName evidence="1">Uncharacterized protein</fullName>
    </submittedName>
</protein>
<feature type="non-terminal residue" evidence="1">
    <location>
        <position position="1"/>
    </location>
</feature>
<name>A0ABT2FRK1_9GAMM</name>